<dbReference type="PROSITE" id="PS50891">
    <property type="entry name" value="LOB"/>
    <property type="match status" value="1"/>
</dbReference>
<evidence type="ECO:0000259" key="2">
    <source>
        <dbReference type="PROSITE" id="PS50891"/>
    </source>
</evidence>
<comment type="caution">
    <text evidence="3">The sequence shown here is derived from an EMBL/GenBank/DDBJ whole genome shotgun (WGS) entry which is preliminary data.</text>
</comment>
<evidence type="ECO:0000256" key="1">
    <source>
        <dbReference type="ARBA" id="ARBA00005474"/>
    </source>
</evidence>
<dbReference type="PANTHER" id="PTHR31301:SF67">
    <property type="entry name" value="LOB DOMAIN-CONTAINING PROTEIN 22"/>
    <property type="match status" value="1"/>
</dbReference>
<feature type="domain" description="LOB" evidence="2">
    <location>
        <begin position="17"/>
        <end position="118"/>
    </location>
</feature>
<keyword evidence="4" id="KW-1185">Reference proteome</keyword>
<dbReference type="PANTHER" id="PTHR31301">
    <property type="entry name" value="LOB DOMAIN-CONTAINING PROTEIN 4-RELATED"/>
    <property type="match status" value="1"/>
</dbReference>
<proteinExistence type="inferred from homology"/>
<gene>
    <name evidence="3" type="ORF">QN277_022431</name>
</gene>
<organism evidence="3 4">
    <name type="scientific">Acacia crassicarpa</name>
    <name type="common">northern wattle</name>
    <dbReference type="NCBI Taxonomy" id="499986"/>
    <lineage>
        <taxon>Eukaryota</taxon>
        <taxon>Viridiplantae</taxon>
        <taxon>Streptophyta</taxon>
        <taxon>Embryophyta</taxon>
        <taxon>Tracheophyta</taxon>
        <taxon>Spermatophyta</taxon>
        <taxon>Magnoliopsida</taxon>
        <taxon>eudicotyledons</taxon>
        <taxon>Gunneridae</taxon>
        <taxon>Pentapetalae</taxon>
        <taxon>rosids</taxon>
        <taxon>fabids</taxon>
        <taxon>Fabales</taxon>
        <taxon>Fabaceae</taxon>
        <taxon>Caesalpinioideae</taxon>
        <taxon>mimosoid clade</taxon>
        <taxon>Acacieae</taxon>
        <taxon>Acacia</taxon>
    </lineage>
</organism>
<protein>
    <recommendedName>
        <fullName evidence="2">LOB domain-containing protein</fullName>
    </recommendedName>
</protein>
<name>A0AAE1MQN8_9FABA</name>
<evidence type="ECO:0000313" key="4">
    <source>
        <dbReference type="Proteomes" id="UP001293593"/>
    </source>
</evidence>
<accession>A0AAE1MQN8</accession>
<dbReference type="AlphaFoldDB" id="A0AAE1MQN8"/>
<comment type="similarity">
    <text evidence="1">Belongs to the LOB domain-containing protein family.</text>
</comment>
<dbReference type="EMBL" id="JAWXYG010000006">
    <property type="protein sequence ID" value="KAK4269246.1"/>
    <property type="molecule type" value="Genomic_DNA"/>
</dbReference>
<evidence type="ECO:0000313" key="3">
    <source>
        <dbReference type="EMBL" id="KAK4269246.1"/>
    </source>
</evidence>
<sequence>MNLFQNSDTNLNHDDKKACAACKYRRRKCAPDCILAPYFPHDRHSQFLNAHKLFGVRNITKIIEKLDPYPKDEAMRSIIFQSDMRANDPVGGCCIQELVAQIEYHRAELDLVLQQLAVFRPHQSPNINTSVNADDHHLNNDDVNSWDGQESLFLSFGDDDESNADDVGDELYDDQKPMASMLDINCDELVKRSDDEVILFKIENAEVNGEVNSTQKVQDHDQKVRQPCLRSQIVLNEKLYNTF</sequence>
<dbReference type="InterPro" id="IPR004883">
    <property type="entry name" value="LOB"/>
</dbReference>
<dbReference type="Proteomes" id="UP001293593">
    <property type="component" value="Unassembled WGS sequence"/>
</dbReference>
<reference evidence="3" key="1">
    <citation type="submission" date="2023-10" db="EMBL/GenBank/DDBJ databases">
        <title>Chromosome-level genome of the transformable northern wattle, Acacia crassicarpa.</title>
        <authorList>
            <person name="Massaro I."/>
            <person name="Sinha N.R."/>
            <person name="Poethig S."/>
            <person name="Leichty A.R."/>
        </authorList>
    </citation>
    <scope>NUCLEOTIDE SEQUENCE</scope>
    <source>
        <strain evidence="3">Acra3RX</strain>
        <tissue evidence="3">Leaf</tissue>
    </source>
</reference>
<dbReference type="Pfam" id="PF03195">
    <property type="entry name" value="LOB"/>
    <property type="match status" value="1"/>
</dbReference>